<dbReference type="GO" id="GO:0003676">
    <property type="term" value="F:nucleic acid binding"/>
    <property type="evidence" value="ECO:0007669"/>
    <property type="project" value="InterPro"/>
</dbReference>
<dbReference type="SMART" id="SM00343">
    <property type="entry name" value="ZnF_C2HC"/>
    <property type="match status" value="4"/>
</dbReference>
<feature type="domain" description="CCHC-type" evidence="2">
    <location>
        <begin position="215"/>
        <end position="228"/>
    </location>
</feature>
<dbReference type="SMART" id="SM00357">
    <property type="entry name" value="CSP"/>
    <property type="match status" value="1"/>
</dbReference>
<evidence type="ECO:0000259" key="3">
    <source>
        <dbReference type="PROSITE" id="PS51857"/>
    </source>
</evidence>
<dbReference type="Pfam" id="PF00313">
    <property type="entry name" value="CSD"/>
    <property type="match status" value="1"/>
</dbReference>
<gene>
    <name evidence="4" type="ORF">RHSIM_Rhsim08G0033300</name>
</gene>
<keyword evidence="1" id="KW-0862">Zinc</keyword>
<keyword evidence="1" id="KW-0863">Zinc-finger</keyword>
<comment type="caution">
    <text evidence="4">The sequence shown here is derived from an EMBL/GenBank/DDBJ whole genome shotgun (WGS) entry which is preliminary data.</text>
</comment>
<dbReference type="SUPFAM" id="SSF57756">
    <property type="entry name" value="Retrovirus zinc finger-like domains"/>
    <property type="match status" value="3"/>
</dbReference>
<reference evidence="4" key="1">
    <citation type="submission" date="2019-11" db="EMBL/GenBank/DDBJ databases">
        <authorList>
            <person name="Liu Y."/>
            <person name="Hou J."/>
            <person name="Li T.-Q."/>
            <person name="Guan C.-H."/>
            <person name="Wu X."/>
            <person name="Wu H.-Z."/>
            <person name="Ling F."/>
            <person name="Zhang R."/>
            <person name="Shi X.-G."/>
            <person name="Ren J.-P."/>
            <person name="Chen E.-F."/>
            <person name="Sun J.-M."/>
        </authorList>
    </citation>
    <scope>NUCLEOTIDE SEQUENCE</scope>
    <source>
        <strain evidence="4">Adult_tree_wgs_1</strain>
        <tissue evidence="4">Leaves</tissue>
    </source>
</reference>
<dbReference type="SUPFAM" id="SSF50249">
    <property type="entry name" value="Nucleic acid-binding proteins"/>
    <property type="match status" value="1"/>
</dbReference>
<dbReference type="PANTHER" id="PTHR46565">
    <property type="entry name" value="COLD SHOCK DOMAIN PROTEIN 2"/>
    <property type="match status" value="1"/>
</dbReference>
<dbReference type="PANTHER" id="PTHR46565:SF20">
    <property type="entry name" value="COLD SHOCK DOMAIN-CONTAINING PROTEIN 4"/>
    <property type="match status" value="1"/>
</dbReference>
<accession>A0A834GHJ3</accession>
<evidence type="ECO:0000313" key="4">
    <source>
        <dbReference type="EMBL" id="KAF7135132.1"/>
    </source>
</evidence>
<protein>
    <submittedName>
        <fullName evidence="4">Uncharacterized protein</fullName>
    </submittedName>
</protein>
<dbReference type="PRINTS" id="PR00050">
    <property type="entry name" value="COLDSHOCK"/>
</dbReference>
<dbReference type="InterPro" id="IPR011129">
    <property type="entry name" value="CSD"/>
</dbReference>
<dbReference type="PROSITE" id="PS51857">
    <property type="entry name" value="CSD_2"/>
    <property type="match status" value="1"/>
</dbReference>
<dbReference type="EMBL" id="WJXA01000008">
    <property type="protein sequence ID" value="KAF7135132.1"/>
    <property type="molecule type" value="Genomic_DNA"/>
</dbReference>
<feature type="domain" description="CCHC-type" evidence="2">
    <location>
        <begin position="155"/>
        <end position="170"/>
    </location>
</feature>
<dbReference type="Gene3D" id="2.40.50.140">
    <property type="entry name" value="Nucleic acid-binding proteins"/>
    <property type="match status" value="1"/>
</dbReference>
<dbReference type="GO" id="GO:0008270">
    <property type="term" value="F:zinc ion binding"/>
    <property type="evidence" value="ECO:0007669"/>
    <property type="project" value="UniProtKB-KW"/>
</dbReference>
<dbReference type="InterPro" id="IPR002059">
    <property type="entry name" value="CSP_DNA-bd"/>
</dbReference>
<dbReference type="InterPro" id="IPR019844">
    <property type="entry name" value="CSD_CS"/>
</dbReference>
<dbReference type="PROSITE" id="PS00352">
    <property type="entry name" value="CSD_1"/>
    <property type="match status" value="1"/>
</dbReference>
<proteinExistence type="predicted"/>
<organism evidence="4 5">
    <name type="scientific">Rhododendron simsii</name>
    <name type="common">Sims's rhododendron</name>
    <dbReference type="NCBI Taxonomy" id="118357"/>
    <lineage>
        <taxon>Eukaryota</taxon>
        <taxon>Viridiplantae</taxon>
        <taxon>Streptophyta</taxon>
        <taxon>Embryophyta</taxon>
        <taxon>Tracheophyta</taxon>
        <taxon>Spermatophyta</taxon>
        <taxon>Magnoliopsida</taxon>
        <taxon>eudicotyledons</taxon>
        <taxon>Gunneridae</taxon>
        <taxon>Pentapetalae</taxon>
        <taxon>asterids</taxon>
        <taxon>Ericales</taxon>
        <taxon>Ericaceae</taxon>
        <taxon>Ericoideae</taxon>
        <taxon>Rhodoreae</taxon>
        <taxon>Rhododendron</taxon>
    </lineage>
</organism>
<dbReference type="PROSITE" id="PS50158">
    <property type="entry name" value="ZF_CCHC"/>
    <property type="match status" value="4"/>
</dbReference>
<name>A0A834GHJ3_RHOSS</name>
<feature type="domain" description="CCHC-type" evidence="2">
    <location>
        <begin position="186"/>
        <end position="201"/>
    </location>
</feature>
<feature type="domain" description="CSD" evidence="3">
    <location>
        <begin position="6"/>
        <end position="71"/>
    </location>
</feature>
<feature type="domain" description="CCHC-type" evidence="2">
    <location>
        <begin position="105"/>
        <end position="120"/>
    </location>
</feature>
<evidence type="ECO:0000313" key="5">
    <source>
        <dbReference type="Proteomes" id="UP000626092"/>
    </source>
</evidence>
<dbReference type="InterPro" id="IPR012340">
    <property type="entry name" value="NA-bd_OB-fold"/>
</dbReference>
<dbReference type="Proteomes" id="UP000626092">
    <property type="component" value="Unassembled WGS sequence"/>
</dbReference>
<dbReference type="Pfam" id="PF00098">
    <property type="entry name" value="zf-CCHC"/>
    <property type="match status" value="4"/>
</dbReference>
<sequence>MADETRSSGTVRWFDDNKCFGFIKPDDGGEDLFVHQSAIKSEGFRTLHEGQAVEFLIIAENNRTKAVDVTGPNGSPLEKVQNDGHDHRFGDHGFRSGGGGGGGGCYNCGESGHLARDCRSQMTSRDRSGGYGFRSGGGGGGGFGLRSSGGGGGGCYNCGESGHLARDCRSQVTSRDVGGGGGGGGCYNCGESGHLARDCRSQVTSRDVGGGGGGCFNCGEYGHVARECGRSRGGGSSGGGGGACAGVASGTRGVGTAVQRSDAGRQGIRGF</sequence>
<dbReference type="Gene3D" id="4.10.60.10">
    <property type="entry name" value="Zinc finger, CCHC-type"/>
    <property type="match status" value="4"/>
</dbReference>
<dbReference type="OrthoDB" id="422005at2759"/>
<evidence type="ECO:0000259" key="2">
    <source>
        <dbReference type="PROSITE" id="PS50158"/>
    </source>
</evidence>
<dbReference type="InterPro" id="IPR036875">
    <property type="entry name" value="Znf_CCHC_sf"/>
</dbReference>
<keyword evidence="5" id="KW-1185">Reference proteome</keyword>
<dbReference type="InterPro" id="IPR001878">
    <property type="entry name" value="Znf_CCHC"/>
</dbReference>
<dbReference type="CDD" id="cd04458">
    <property type="entry name" value="CSP_CDS"/>
    <property type="match status" value="1"/>
</dbReference>
<evidence type="ECO:0000256" key="1">
    <source>
        <dbReference type="PROSITE-ProRule" id="PRU00047"/>
    </source>
</evidence>
<dbReference type="AlphaFoldDB" id="A0A834GHJ3"/>
<keyword evidence="1" id="KW-0479">Metal-binding</keyword>